<gene>
    <name evidence="2" type="ORF">RirG_042450</name>
</gene>
<dbReference type="Proteomes" id="UP000022910">
    <property type="component" value="Unassembled WGS sequence"/>
</dbReference>
<dbReference type="HOGENOM" id="CLU_108669_0_0_1"/>
<dbReference type="STRING" id="1432141.A0A015K0R7"/>
<accession>A0A015K0R7</accession>
<dbReference type="AlphaFoldDB" id="A0A015K0R7"/>
<sequence length="190" mass="22409">MQKKAEDLHWIVDFELDKDNRLTCLLWMSSDQVDLWLRYHDVVINDNTARTNQYQMPLEVFIIIDNKCKSCLVCQVLVSDESLDTHVWILKCIKKATKTAPIVMFTDADPALDAAIPIIFSETYPVHCIFHIVQNLPKNLKAKLGEKWDDFIKQFYQYRNSLCEPLFKQRWNQLLIDYPMAKDILLRTLD</sequence>
<dbReference type="Pfam" id="PF10551">
    <property type="entry name" value="MULE"/>
    <property type="match status" value="1"/>
</dbReference>
<dbReference type="PANTHER" id="PTHR47718">
    <property type="entry name" value="OS01G0519700 PROTEIN"/>
    <property type="match status" value="1"/>
</dbReference>
<reference evidence="2 3" key="1">
    <citation type="submission" date="2014-02" db="EMBL/GenBank/DDBJ databases">
        <title>Single nucleus genome sequencing reveals high similarity among nuclei of an endomycorrhizal fungus.</title>
        <authorList>
            <person name="Lin K."/>
            <person name="Geurts R."/>
            <person name="Zhang Z."/>
            <person name="Limpens E."/>
            <person name="Saunders D.G."/>
            <person name="Mu D."/>
            <person name="Pang E."/>
            <person name="Cao H."/>
            <person name="Cha H."/>
            <person name="Lin T."/>
            <person name="Zhou Q."/>
            <person name="Shang Y."/>
            <person name="Li Y."/>
            <person name="Ivanov S."/>
            <person name="Sharma T."/>
            <person name="Velzen R.V."/>
            <person name="Ruijter N.D."/>
            <person name="Aanen D.K."/>
            <person name="Win J."/>
            <person name="Kamoun S."/>
            <person name="Bisseling T."/>
            <person name="Huang S."/>
        </authorList>
    </citation>
    <scope>NUCLEOTIDE SEQUENCE [LARGE SCALE GENOMIC DNA]</scope>
    <source>
        <strain evidence="3">DAOM197198w</strain>
    </source>
</reference>
<dbReference type="EMBL" id="JEMT01012444">
    <property type="protein sequence ID" value="EXX75372.1"/>
    <property type="molecule type" value="Genomic_DNA"/>
</dbReference>
<dbReference type="InterPro" id="IPR018289">
    <property type="entry name" value="MULE_transposase_dom"/>
</dbReference>
<evidence type="ECO:0000259" key="1">
    <source>
        <dbReference type="Pfam" id="PF10551"/>
    </source>
</evidence>
<feature type="domain" description="MULE transposase" evidence="1">
    <location>
        <begin position="43"/>
        <end position="135"/>
    </location>
</feature>
<evidence type="ECO:0000313" key="3">
    <source>
        <dbReference type="Proteomes" id="UP000022910"/>
    </source>
</evidence>
<keyword evidence="3" id="KW-1185">Reference proteome</keyword>
<name>A0A015K0R7_RHIIW</name>
<dbReference type="OrthoDB" id="2348750at2759"/>
<comment type="caution">
    <text evidence="2">The sequence shown here is derived from an EMBL/GenBank/DDBJ whole genome shotgun (WGS) entry which is preliminary data.</text>
</comment>
<evidence type="ECO:0000313" key="2">
    <source>
        <dbReference type="EMBL" id="EXX75372.1"/>
    </source>
</evidence>
<organism evidence="2 3">
    <name type="scientific">Rhizophagus irregularis (strain DAOM 197198w)</name>
    <name type="common">Glomus intraradices</name>
    <dbReference type="NCBI Taxonomy" id="1432141"/>
    <lineage>
        <taxon>Eukaryota</taxon>
        <taxon>Fungi</taxon>
        <taxon>Fungi incertae sedis</taxon>
        <taxon>Mucoromycota</taxon>
        <taxon>Glomeromycotina</taxon>
        <taxon>Glomeromycetes</taxon>
        <taxon>Glomerales</taxon>
        <taxon>Glomeraceae</taxon>
        <taxon>Rhizophagus</taxon>
    </lineage>
</organism>
<protein>
    <recommendedName>
        <fullName evidence="1">MULE transposase domain-containing protein</fullName>
    </recommendedName>
</protein>
<dbReference type="PANTHER" id="PTHR47718:SF3">
    <property type="entry name" value="PROTEIN FAR1-RELATED SEQUENCE 5-LIKE"/>
    <property type="match status" value="1"/>
</dbReference>
<proteinExistence type="predicted"/>